<reference evidence="1 2" key="1">
    <citation type="submission" date="2015-11" db="EMBL/GenBank/DDBJ databases">
        <authorList>
            <person name="Zhang Y."/>
            <person name="Guo Z."/>
        </authorList>
    </citation>
    <scope>NUCLEOTIDE SEQUENCE [LARGE SCALE GENOMIC DNA]</scope>
    <source>
        <strain evidence="2">gdw1</strain>
    </source>
</reference>
<comment type="caution">
    <text evidence="1">The sequence shown here is derived from an EMBL/GenBank/DDBJ whole genome shotgun (WGS) entry which is preliminary data.</text>
</comment>
<accession>A0A1E2SMG8</accession>
<sequence>MVSTSATDPTRFAAAYTVVVHVAGASLGTTCCVTGNPHAPSNAVLVVVVRLPPVDTGSVVTTVASPVYHAA</sequence>
<dbReference type="Proteomes" id="UP000094426">
    <property type="component" value="Unassembled WGS sequence"/>
</dbReference>
<dbReference type="EMBL" id="LNZG01000006">
    <property type="protein sequence ID" value="ODA90824.1"/>
    <property type="molecule type" value="Genomic_DNA"/>
</dbReference>
<protein>
    <submittedName>
        <fullName evidence="1">Uncharacterized protein</fullName>
    </submittedName>
</protein>
<dbReference type="AlphaFoldDB" id="A0A1E2SMG8"/>
<evidence type="ECO:0000313" key="2">
    <source>
        <dbReference type="Proteomes" id="UP000094426"/>
    </source>
</evidence>
<evidence type="ECO:0000313" key="1">
    <source>
        <dbReference type="EMBL" id="ODA90824.1"/>
    </source>
</evidence>
<dbReference type="RefSeq" id="WP_041767249.1">
    <property type="nucleotide sequence ID" value="NZ_LNZG01000006.1"/>
</dbReference>
<gene>
    <name evidence="1" type="ORF">ATY41_08600</name>
</gene>
<proteinExistence type="predicted"/>
<organism evidence="1 2">
    <name type="scientific">Leifsonia xyli subsp. xyli</name>
    <dbReference type="NCBI Taxonomy" id="59736"/>
    <lineage>
        <taxon>Bacteria</taxon>
        <taxon>Bacillati</taxon>
        <taxon>Actinomycetota</taxon>
        <taxon>Actinomycetes</taxon>
        <taxon>Micrococcales</taxon>
        <taxon>Microbacteriaceae</taxon>
        <taxon>Leifsonia</taxon>
    </lineage>
</organism>
<name>A0A1E2SMG8_LEIXY</name>